<feature type="domain" description="Glycosyltransferase subfamily 4-like N-terminal" evidence="2">
    <location>
        <begin position="12"/>
        <end position="171"/>
    </location>
</feature>
<accession>A0A0R1ZI63</accession>
<keyword evidence="3" id="KW-0808">Transferase</keyword>
<evidence type="ECO:0000313" key="3">
    <source>
        <dbReference type="EMBL" id="KRM54664.1"/>
    </source>
</evidence>
<dbReference type="PANTHER" id="PTHR45947:SF13">
    <property type="entry name" value="TRANSFERASE"/>
    <property type="match status" value="1"/>
</dbReference>
<protein>
    <submittedName>
        <fullName evidence="3">Glycosyltransferase</fullName>
    </submittedName>
</protein>
<gene>
    <name evidence="3" type="ORF">FC18_GL002289</name>
</gene>
<dbReference type="Pfam" id="PF00534">
    <property type="entry name" value="Glycos_transf_1"/>
    <property type="match status" value="1"/>
</dbReference>
<dbReference type="Gene3D" id="3.40.50.2000">
    <property type="entry name" value="Glycogen Phosphorylase B"/>
    <property type="match status" value="2"/>
</dbReference>
<dbReference type="OrthoDB" id="9806653at2"/>
<name>A0A0R1ZI63_9LACO</name>
<dbReference type="GO" id="GO:0016757">
    <property type="term" value="F:glycosyltransferase activity"/>
    <property type="evidence" value="ECO:0007669"/>
    <property type="project" value="InterPro"/>
</dbReference>
<keyword evidence="4" id="KW-1185">Reference proteome</keyword>
<dbReference type="Pfam" id="PF13439">
    <property type="entry name" value="Glyco_transf_4"/>
    <property type="match status" value="1"/>
</dbReference>
<dbReference type="InterPro" id="IPR028098">
    <property type="entry name" value="Glyco_trans_4-like_N"/>
</dbReference>
<dbReference type="AlphaFoldDB" id="A0A0R1ZI63"/>
<evidence type="ECO:0000259" key="1">
    <source>
        <dbReference type="Pfam" id="PF00534"/>
    </source>
</evidence>
<organism evidence="3 4">
    <name type="scientific">Lacticaseibacillus sharpeae JCM 1186 = DSM 20505</name>
    <dbReference type="NCBI Taxonomy" id="1291052"/>
    <lineage>
        <taxon>Bacteria</taxon>
        <taxon>Bacillati</taxon>
        <taxon>Bacillota</taxon>
        <taxon>Bacilli</taxon>
        <taxon>Lactobacillales</taxon>
        <taxon>Lactobacillaceae</taxon>
        <taxon>Lacticaseibacillus</taxon>
    </lineage>
</organism>
<dbReference type="PANTHER" id="PTHR45947">
    <property type="entry name" value="SULFOQUINOVOSYL TRANSFERASE SQD2"/>
    <property type="match status" value="1"/>
</dbReference>
<evidence type="ECO:0000259" key="2">
    <source>
        <dbReference type="Pfam" id="PF13439"/>
    </source>
</evidence>
<dbReference type="RefSeq" id="WP_056976144.1">
    <property type="nucleotide sequence ID" value="NZ_AYYO01000049.1"/>
</dbReference>
<feature type="domain" description="Glycosyl transferase family 1" evidence="1">
    <location>
        <begin position="183"/>
        <end position="330"/>
    </location>
</feature>
<dbReference type="STRING" id="1291052.FC18_GL002289"/>
<evidence type="ECO:0000313" key="4">
    <source>
        <dbReference type="Proteomes" id="UP000051679"/>
    </source>
</evidence>
<sequence length="357" mass="39647">MRVVHVGEYVSGGVATYLRVLISEQMKNPEISKIVLFMSSTNSEKLEFDSNKVEIITYPYRRGFSGIVRLLSLWKTIKQIQPDVVHLHSSFAGLLRFRNLVQHARFNVIYCAHGWSFTRDSGMLKNQVYAAVERFLAHGCDSIINISKSEQNAAESFGLPVNKMISINNSIVVPATLPDKRALEGKLKILFVGRFDRQKGVDLLVEAAKKLPQMAFKLAGRTVVDGLSIADDELPNNIELLGWLTSEEVAKEMLTSDAVIIPSRWEGFGLVALEAMRNQCAVLAANVGGLANIIDSDNIGKLFQPESVKAIVDVLSSVNRESLHAMGIAGQKRVVQRYSSVKMEQNVFHEYLSSAEH</sequence>
<proteinExistence type="predicted"/>
<dbReference type="InterPro" id="IPR001296">
    <property type="entry name" value="Glyco_trans_1"/>
</dbReference>
<reference evidence="3 4" key="1">
    <citation type="journal article" date="2015" name="Genome Announc.">
        <title>Expanding the biotechnology potential of lactobacilli through comparative genomics of 213 strains and associated genera.</title>
        <authorList>
            <person name="Sun Z."/>
            <person name="Harris H.M."/>
            <person name="McCann A."/>
            <person name="Guo C."/>
            <person name="Argimon S."/>
            <person name="Zhang W."/>
            <person name="Yang X."/>
            <person name="Jeffery I.B."/>
            <person name="Cooney J.C."/>
            <person name="Kagawa T.F."/>
            <person name="Liu W."/>
            <person name="Song Y."/>
            <person name="Salvetti E."/>
            <person name="Wrobel A."/>
            <person name="Rasinkangas P."/>
            <person name="Parkhill J."/>
            <person name="Rea M.C."/>
            <person name="O'Sullivan O."/>
            <person name="Ritari J."/>
            <person name="Douillard F.P."/>
            <person name="Paul Ross R."/>
            <person name="Yang R."/>
            <person name="Briner A.E."/>
            <person name="Felis G.E."/>
            <person name="de Vos W.M."/>
            <person name="Barrangou R."/>
            <person name="Klaenhammer T.R."/>
            <person name="Caufield P.W."/>
            <person name="Cui Y."/>
            <person name="Zhang H."/>
            <person name="O'Toole P.W."/>
        </authorList>
    </citation>
    <scope>NUCLEOTIDE SEQUENCE [LARGE SCALE GENOMIC DNA]</scope>
    <source>
        <strain evidence="3 4">DSM 20505</strain>
    </source>
</reference>
<dbReference type="Proteomes" id="UP000051679">
    <property type="component" value="Unassembled WGS sequence"/>
</dbReference>
<dbReference type="PATRIC" id="fig|1291052.5.peg.2359"/>
<dbReference type="EMBL" id="AYYO01000049">
    <property type="protein sequence ID" value="KRM54664.1"/>
    <property type="molecule type" value="Genomic_DNA"/>
</dbReference>
<dbReference type="InterPro" id="IPR050194">
    <property type="entry name" value="Glycosyltransferase_grp1"/>
</dbReference>
<comment type="caution">
    <text evidence="3">The sequence shown here is derived from an EMBL/GenBank/DDBJ whole genome shotgun (WGS) entry which is preliminary data.</text>
</comment>
<dbReference type="SUPFAM" id="SSF53756">
    <property type="entry name" value="UDP-Glycosyltransferase/glycogen phosphorylase"/>
    <property type="match status" value="1"/>
</dbReference>